<dbReference type="RefSeq" id="WP_088708039.1">
    <property type="nucleotide sequence ID" value="NZ_LSTO01000001.1"/>
</dbReference>
<keyword evidence="5" id="KW-0812">Transmembrane</keyword>
<comment type="caution">
    <text evidence="8">The sequence shown here is derived from an EMBL/GenBank/DDBJ whole genome shotgun (WGS) entry which is preliminary data.</text>
</comment>
<dbReference type="SMART" id="SM00283">
    <property type="entry name" value="MA"/>
    <property type="match status" value="1"/>
</dbReference>
<keyword evidence="4" id="KW-0807">Transducer</keyword>
<keyword evidence="5" id="KW-0472">Membrane</keyword>
<accession>A0A254TEV4</accession>
<evidence type="ECO:0008006" key="10">
    <source>
        <dbReference type="Google" id="ProtNLM"/>
    </source>
</evidence>
<evidence type="ECO:0000256" key="4">
    <source>
        <dbReference type="PROSITE-ProRule" id="PRU00284"/>
    </source>
</evidence>
<evidence type="ECO:0000259" key="6">
    <source>
        <dbReference type="PROSITE" id="PS50111"/>
    </source>
</evidence>
<feature type="transmembrane region" description="Helical" evidence="5">
    <location>
        <begin position="12"/>
        <end position="35"/>
    </location>
</feature>
<dbReference type="InterPro" id="IPR004089">
    <property type="entry name" value="MCPsignal_dom"/>
</dbReference>
<dbReference type="PRINTS" id="PR00260">
    <property type="entry name" value="CHEMTRNSDUCR"/>
</dbReference>
<dbReference type="SMART" id="SM00304">
    <property type="entry name" value="HAMP"/>
    <property type="match status" value="1"/>
</dbReference>
<comment type="subcellular location">
    <subcellularLocation>
        <location evidence="1">Membrane</location>
    </subcellularLocation>
</comment>
<dbReference type="GO" id="GO:0007165">
    <property type="term" value="P:signal transduction"/>
    <property type="evidence" value="ECO:0007669"/>
    <property type="project" value="UniProtKB-KW"/>
</dbReference>
<dbReference type="CDD" id="cd06225">
    <property type="entry name" value="HAMP"/>
    <property type="match status" value="1"/>
</dbReference>
<feature type="domain" description="Methyl-accepting transducer" evidence="6">
    <location>
        <begin position="270"/>
        <end position="499"/>
    </location>
</feature>
<dbReference type="AlphaFoldDB" id="A0A254TEV4"/>
<evidence type="ECO:0000256" key="5">
    <source>
        <dbReference type="SAM" id="Phobius"/>
    </source>
</evidence>
<protein>
    <recommendedName>
        <fullName evidence="10">Chemotaxis protein</fullName>
    </recommendedName>
</protein>
<dbReference type="Gene3D" id="1.10.287.950">
    <property type="entry name" value="Methyl-accepting chemotaxis protein"/>
    <property type="match status" value="1"/>
</dbReference>
<dbReference type="GO" id="GO:0004888">
    <property type="term" value="F:transmembrane signaling receptor activity"/>
    <property type="evidence" value="ECO:0007669"/>
    <property type="project" value="InterPro"/>
</dbReference>
<reference evidence="8 9" key="1">
    <citation type="submission" date="2016-02" db="EMBL/GenBank/DDBJ databases">
        <authorList>
            <person name="Wen L."/>
            <person name="He K."/>
            <person name="Yang H."/>
        </authorList>
    </citation>
    <scope>NUCLEOTIDE SEQUENCE [LARGE SCALE GENOMIC DNA]</scope>
    <source>
        <strain evidence="8 9">TSA40</strain>
    </source>
</reference>
<dbReference type="GO" id="GO:0005886">
    <property type="term" value="C:plasma membrane"/>
    <property type="evidence" value="ECO:0007669"/>
    <property type="project" value="TreeGrafter"/>
</dbReference>
<dbReference type="InterPro" id="IPR003660">
    <property type="entry name" value="HAMP_dom"/>
</dbReference>
<keyword evidence="9" id="KW-1185">Reference proteome</keyword>
<name>A0A254TEV4_9BURK</name>
<dbReference type="PANTHER" id="PTHR43531">
    <property type="entry name" value="PROTEIN ICFG"/>
    <property type="match status" value="1"/>
</dbReference>
<dbReference type="EMBL" id="LSTO01000001">
    <property type="protein sequence ID" value="OWW21186.1"/>
    <property type="molecule type" value="Genomic_DNA"/>
</dbReference>
<sequence length="557" mass="59056">MTLLTKIRIGQRLAIAFFLLLLIAAIMTSVGILRLEHAGAATERMAIASLSKERLAVEWLNRVSANAVRATALAKTNDENVKRFFQSQIDEQARIIGALQKEIDAKADSDDERGFLKAIAERRTEYLRIRESIAREKAAGRDAEAAKLIDTSMTPALARYVSAIRAFSEYEQQLIDASAHGINDTITASRRLLVALGMAGTLLGAFLALAITRSITRPLREAAEFASRVSRGDLTSRLTYRGRDEVGALIDALNSMNEDLRHMIGGVRSAVAEISCASSDIARGNTDLLSRTESQASALEETAGSMEQITAMVTRNADSTQQAKVIAATAMEAATSGQVVVNDVVHTMESIKAGSRRVADITSVIDSIAFQTNILALNAAVEAARAGENGRGFAVVATEVRQLASRSSDAAREIKALITESGNKVDCGSTLVANAGSAMGDIVDAVRRVADLMDDIAIAGSEQSRGLQEINSALRQLDGITQENAALAEEAAASAHRACHQAGTLSNAVAAFQVDAATMPVGVANRPLDALRPMIRFSPAADTEKEAGRSPVAQAAG</sequence>
<dbReference type="Pfam" id="PF00672">
    <property type="entry name" value="HAMP"/>
    <property type="match status" value="1"/>
</dbReference>
<dbReference type="PANTHER" id="PTHR43531:SF14">
    <property type="entry name" value="METHYL-ACCEPTING CHEMOTAXIS PROTEIN I-RELATED"/>
    <property type="match status" value="1"/>
</dbReference>
<dbReference type="Proteomes" id="UP000197535">
    <property type="component" value="Unassembled WGS sequence"/>
</dbReference>
<evidence type="ECO:0000313" key="8">
    <source>
        <dbReference type="EMBL" id="OWW21186.1"/>
    </source>
</evidence>
<dbReference type="InterPro" id="IPR051310">
    <property type="entry name" value="MCP_chemotaxis"/>
</dbReference>
<keyword evidence="2" id="KW-0488">Methylation</keyword>
<gene>
    <name evidence="8" type="ORF">AYR66_18605</name>
</gene>
<dbReference type="CDD" id="cd19411">
    <property type="entry name" value="MCP2201-like_sensor"/>
    <property type="match status" value="1"/>
</dbReference>
<dbReference type="OrthoDB" id="5441488at2"/>
<dbReference type="PROSITE" id="PS50111">
    <property type="entry name" value="CHEMOTAXIS_TRANSDUC_2"/>
    <property type="match status" value="1"/>
</dbReference>
<comment type="similarity">
    <text evidence="3">Belongs to the methyl-accepting chemotaxis (MCP) protein family.</text>
</comment>
<keyword evidence="5" id="KW-1133">Transmembrane helix</keyword>
<dbReference type="Pfam" id="PF00015">
    <property type="entry name" value="MCPsignal"/>
    <property type="match status" value="1"/>
</dbReference>
<dbReference type="InterPro" id="IPR047347">
    <property type="entry name" value="YvaQ-like_sensor"/>
</dbReference>
<evidence type="ECO:0000256" key="3">
    <source>
        <dbReference type="ARBA" id="ARBA00029447"/>
    </source>
</evidence>
<feature type="domain" description="HAMP" evidence="7">
    <location>
        <begin position="213"/>
        <end position="265"/>
    </location>
</feature>
<evidence type="ECO:0000313" key="9">
    <source>
        <dbReference type="Proteomes" id="UP000197535"/>
    </source>
</evidence>
<evidence type="ECO:0000256" key="2">
    <source>
        <dbReference type="ARBA" id="ARBA00022481"/>
    </source>
</evidence>
<dbReference type="Pfam" id="PF12729">
    <property type="entry name" value="4HB_MCP_1"/>
    <property type="match status" value="1"/>
</dbReference>
<dbReference type="PROSITE" id="PS50885">
    <property type="entry name" value="HAMP"/>
    <property type="match status" value="1"/>
</dbReference>
<evidence type="ECO:0000256" key="1">
    <source>
        <dbReference type="ARBA" id="ARBA00004370"/>
    </source>
</evidence>
<dbReference type="GO" id="GO:0006935">
    <property type="term" value="P:chemotaxis"/>
    <property type="evidence" value="ECO:0007669"/>
    <property type="project" value="InterPro"/>
</dbReference>
<dbReference type="InterPro" id="IPR024478">
    <property type="entry name" value="HlyB_4HB_MCP"/>
</dbReference>
<proteinExistence type="inferred from homology"/>
<evidence type="ECO:0000259" key="7">
    <source>
        <dbReference type="PROSITE" id="PS50885"/>
    </source>
</evidence>
<dbReference type="InterPro" id="IPR004090">
    <property type="entry name" value="Chemotax_Me-accpt_rcpt"/>
</dbReference>
<organism evidence="8 9">
    <name type="scientific">Noviherbaspirillum denitrificans</name>
    <dbReference type="NCBI Taxonomy" id="1968433"/>
    <lineage>
        <taxon>Bacteria</taxon>
        <taxon>Pseudomonadati</taxon>
        <taxon>Pseudomonadota</taxon>
        <taxon>Betaproteobacteria</taxon>
        <taxon>Burkholderiales</taxon>
        <taxon>Oxalobacteraceae</taxon>
        <taxon>Noviherbaspirillum</taxon>
    </lineage>
</organism>
<feature type="transmembrane region" description="Helical" evidence="5">
    <location>
        <begin position="192"/>
        <end position="211"/>
    </location>
</feature>
<dbReference type="SUPFAM" id="SSF58104">
    <property type="entry name" value="Methyl-accepting chemotaxis protein (MCP) signaling domain"/>
    <property type="match status" value="1"/>
</dbReference>
<dbReference type="FunFam" id="1.10.287.950:FF:000001">
    <property type="entry name" value="Methyl-accepting chemotaxis sensory transducer"/>
    <property type="match status" value="1"/>
</dbReference>